<proteinExistence type="predicted"/>
<dbReference type="EMBL" id="DXDC01000386">
    <property type="protein sequence ID" value="HIY67138.1"/>
    <property type="molecule type" value="Genomic_DNA"/>
</dbReference>
<dbReference type="Proteomes" id="UP000824005">
    <property type="component" value="Unassembled WGS sequence"/>
</dbReference>
<dbReference type="AlphaFoldDB" id="A0A9D1YXJ2"/>
<dbReference type="SUPFAM" id="SSF53474">
    <property type="entry name" value="alpha/beta-Hydrolases"/>
    <property type="match status" value="1"/>
</dbReference>
<name>A0A9D1YXJ2_9MICO</name>
<gene>
    <name evidence="1" type="ORF">H9830_12785</name>
</gene>
<feature type="non-terminal residue" evidence="1">
    <location>
        <position position="1"/>
    </location>
</feature>
<reference evidence="1" key="1">
    <citation type="journal article" date="2021" name="PeerJ">
        <title>Extensive microbial diversity within the chicken gut microbiome revealed by metagenomics and culture.</title>
        <authorList>
            <person name="Gilroy R."/>
            <person name="Ravi A."/>
            <person name="Getino M."/>
            <person name="Pursley I."/>
            <person name="Horton D.L."/>
            <person name="Alikhan N.F."/>
            <person name="Baker D."/>
            <person name="Gharbi K."/>
            <person name="Hall N."/>
            <person name="Watson M."/>
            <person name="Adriaenssens E.M."/>
            <person name="Foster-Nyarko E."/>
            <person name="Jarju S."/>
            <person name="Secka A."/>
            <person name="Antonio M."/>
            <person name="Oren A."/>
            <person name="Chaudhuri R.R."/>
            <person name="La Ragione R."/>
            <person name="Hildebrand F."/>
            <person name="Pallen M.J."/>
        </authorList>
    </citation>
    <scope>NUCLEOTIDE SEQUENCE</scope>
    <source>
        <strain evidence="1">ChiGjej1B1-98</strain>
    </source>
</reference>
<dbReference type="InterPro" id="IPR029058">
    <property type="entry name" value="AB_hydrolase_fold"/>
</dbReference>
<protein>
    <submittedName>
        <fullName evidence="1">Peptidase S10</fullName>
    </submittedName>
</protein>
<organism evidence="1 2">
    <name type="scientific">Candidatus Agrococcus pullicola</name>
    <dbReference type="NCBI Taxonomy" id="2838429"/>
    <lineage>
        <taxon>Bacteria</taxon>
        <taxon>Bacillati</taxon>
        <taxon>Actinomycetota</taxon>
        <taxon>Actinomycetes</taxon>
        <taxon>Micrococcales</taxon>
        <taxon>Microbacteriaceae</taxon>
        <taxon>Agrococcus</taxon>
    </lineage>
</organism>
<accession>A0A9D1YXJ2</accession>
<evidence type="ECO:0000313" key="2">
    <source>
        <dbReference type="Proteomes" id="UP000824005"/>
    </source>
</evidence>
<sequence>LRVHVAFGYYDGATPPGRAEDDLAHLPIPAHLQDNIERRYYEAGHMMYVHEASRLRQAADLKEFVLRSTAGR</sequence>
<evidence type="ECO:0000313" key="1">
    <source>
        <dbReference type="EMBL" id="HIY67138.1"/>
    </source>
</evidence>
<reference evidence="1" key="2">
    <citation type="submission" date="2021-04" db="EMBL/GenBank/DDBJ databases">
        <authorList>
            <person name="Gilroy R."/>
        </authorList>
    </citation>
    <scope>NUCLEOTIDE SEQUENCE</scope>
    <source>
        <strain evidence="1">ChiGjej1B1-98</strain>
    </source>
</reference>
<comment type="caution">
    <text evidence="1">The sequence shown here is derived from an EMBL/GenBank/DDBJ whole genome shotgun (WGS) entry which is preliminary data.</text>
</comment>